<organism evidence="2 3">
    <name type="scientific">Iphiclides podalirius</name>
    <name type="common">scarce swallowtail</name>
    <dbReference type="NCBI Taxonomy" id="110791"/>
    <lineage>
        <taxon>Eukaryota</taxon>
        <taxon>Metazoa</taxon>
        <taxon>Ecdysozoa</taxon>
        <taxon>Arthropoda</taxon>
        <taxon>Hexapoda</taxon>
        <taxon>Insecta</taxon>
        <taxon>Pterygota</taxon>
        <taxon>Neoptera</taxon>
        <taxon>Endopterygota</taxon>
        <taxon>Lepidoptera</taxon>
        <taxon>Glossata</taxon>
        <taxon>Ditrysia</taxon>
        <taxon>Papilionoidea</taxon>
        <taxon>Papilionidae</taxon>
        <taxon>Papilioninae</taxon>
        <taxon>Iphiclides</taxon>
    </lineage>
</organism>
<evidence type="ECO:0000313" key="2">
    <source>
        <dbReference type="EMBL" id="CAH2040882.1"/>
    </source>
</evidence>
<gene>
    <name evidence="2" type="ORF">IPOD504_LOCUS2870</name>
</gene>
<feature type="non-terminal residue" evidence="2">
    <location>
        <position position="1"/>
    </location>
</feature>
<keyword evidence="3" id="KW-1185">Reference proteome</keyword>
<keyword evidence="1" id="KW-1133">Transmembrane helix</keyword>
<reference evidence="2" key="1">
    <citation type="submission" date="2022-03" db="EMBL/GenBank/DDBJ databases">
        <authorList>
            <person name="Martin H S."/>
        </authorList>
    </citation>
    <scope>NUCLEOTIDE SEQUENCE</scope>
</reference>
<evidence type="ECO:0000313" key="3">
    <source>
        <dbReference type="Proteomes" id="UP000837857"/>
    </source>
</evidence>
<name>A0ABN8HUY8_9NEOP</name>
<dbReference type="EMBL" id="OW152824">
    <property type="protein sequence ID" value="CAH2040882.1"/>
    <property type="molecule type" value="Genomic_DNA"/>
</dbReference>
<protein>
    <recommendedName>
        <fullName evidence="4">Cuticle protein</fullName>
    </recommendedName>
</protein>
<evidence type="ECO:0008006" key="4">
    <source>
        <dbReference type="Google" id="ProtNLM"/>
    </source>
</evidence>
<feature type="transmembrane region" description="Helical" evidence="1">
    <location>
        <begin position="6"/>
        <end position="27"/>
    </location>
</feature>
<dbReference type="Proteomes" id="UP000837857">
    <property type="component" value="Chromosome 12"/>
</dbReference>
<keyword evidence="1" id="KW-0812">Transmembrane</keyword>
<sequence length="300" mass="33510">MGSQRLYAVTGARLSIVAFTTTFGVSLRAALKMLRFAITLILTLATSARTVQERPNYSVASESQIKLALENNYEDTGPGAKGREYAYNTYKTLEEALVSYIDDPDTKLPESERMKALNRLITTPKEYERYTAQPIRELPKSVADYTGYRQIPQIAPIVLKKNVWPQSLYSAQPSTKLGSHNLGFSTSSLHTGVQHTTQPVYKFEGAPISDPALIPGPLIPGYFPFLAKVNHHREYNRPQYSTYGIYDKFTPDNAVHESTVGPVRGYYNFVDASGNQRTIHYNGDDKSGAQAIKRHQGINH</sequence>
<keyword evidence="1" id="KW-0472">Membrane</keyword>
<evidence type="ECO:0000256" key="1">
    <source>
        <dbReference type="SAM" id="Phobius"/>
    </source>
</evidence>
<proteinExistence type="predicted"/>
<accession>A0ABN8HUY8</accession>